<dbReference type="EMBL" id="MHLN01000003">
    <property type="protein sequence ID" value="OGZ12580.1"/>
    <property type="molecule type" value="Genomic_DNA"/>
</dbReference>
<dbReference type="InterPro" id="IPR020550">
    <property type="entry name" value="Inositol_monophosphatase_CS"/>
</dbReference>
<dbReference type="Gene3D" id="3.30.540.10">
    <property type="entry name" value="Fructose-1,6-Bisphosphatase, subunit A, domain 1"/>
    <property type="match status" value="1"/>
</dbReference>
<dbReference type="GO" id="GO:0046872">
    <property type="term" value="F:metal ion binding"/>
    <property type="evidence" value="ECO:0007669"/>
    <property type="project" value="UniProtKB-KW"/>
</dbReference>
<evidence type="ECO:0000313" key="4">
    <source>
        <dbReference type="EMBL" id="OGZ12580.1"/>
    </source>
</evidence>
<dbReference type="InterPro" id="IPR000760">
    <property type="entry name" value="Inositol_monophosphatase-like"/>
</dbReference>
<keyword evidence="2 3" id="KW-0460">Magnesium</keyword>
<feature type="binding site" evidence="3">
    <location>
        <position position="209"/>
    </location>
    <ligand>
        <name>Mg(2+)</name>
        <dbReference type="ChEBI" id="CHEBI:18420"/>
        <label>1</label>
        <note>catalytic</note>
    </ligand>
</feature>
<proteinExistence type="predicted"/>
<evidence type="ECO:0008006" key="6">
    <source>
        <dbReference type="Google" id="ProtNLM"/>
    </source>
</evidence>
<keyword evidence="1 3" id="KW-0479">Metal-binding</keyword>
<organism evidence="4 5">
    <name type="scientific">Candidatus Lloydbacteria bacterium RIFCSPHIGHO2_02_FULL_51_22</name>
    <dbReference type="NCBI Taxonomy" id="1798663"/>
    <lineage>
        <taxon>Bacteria</taxon>
        <taxon>Candidatus Lloydiibacteriota</taxon>
    </lineage>
</organism>
<dbReference type="PANTHER" id="PTHR20854">
    <property type="entry name" value="INOSITOL MONOPHOSPHATASE"/>
    <property type="match status" value="1"/>
</dbReference>
<dbReference type="AlphaFoldDB" id="A0A1G2DI78"/>
<dbReference type="CDD" id="cd01638">
    <property type="entry name" value="CysQ"/>
    <property type="match status" value="1"/>
</dbReference>
<dbReference type="GO" id="GO:0007165">
    <property type="term" value="P:signal transduction"/>
    <property type="evidence" value="ECO:0007669"/>
    <property type="project" value="TreeGrafter"/>
</dbReference>
<comment type="caution">
    <text evidence="4">The sequence shown here is derived from an EMBL/GenBank/DDBJ whole genome shotgun (WGS) entry which is preliminary data.</text>
</comment>
<dbReference type="PROSITE" id="PS00630">
    <property type="entry name" value="IMP_2"/>
    <property type="match status" value="1"/>
</dbReference>
<dbReference type="PANTHER" id="PTHR20854:SF4">
    <property type="entry name" value="INOSITOL-1-MONOPHOSPHATASE-RELATED"/>
    <property type="match status" value="1"/>
</dbReference>
<reference evidence="4 5" key="1">
    <citation type="journal article" date="2016" name="Nat. Commun.">
        <title>Thousands of microbial genomes shed light on interconnected biogeochemical processes in an aquifer system.</title>
        <authorList>
            <person name="Anantharaman K."/>
            <person name="Brown C.T."/>
            <person name="Hug L.A."/>
            <person name="Sharon I."/>
            <person name="Castelle C.J."/>
            <person name="Probst A.J."/>
            <person name="Thomas B.C."/>
            <person name="Singh A."/>
            <person name="Wilkins M.J."/>
            <person name="Karaoz U."/>
            <person name="Brodie E.L."/>
            <person name="Williams K.H."/>
            <person name="Hubbard S.S."/>
            <person name="Banfield J.F."/>
        </authorList>
    </citation>
    <scope>NUCLEOTIDE SEQUENCE [LARGE SCALE GENOMIC DNA]</scope>
</reference>
<feature type="binding site" evidence="3">
    <location>
        <position position="81"/>
    </location>
    <ligand>
        <name>Mg(2+)</name>
        <dbReference type="ChEBI" id="CHEBI:18420"/>
        <label>1</label>
        <note>catalytic</note>
    </ligand>
</feature>
<evidence type="ECO:0000256" key="1">
    <source>
        <dbReference type="ARBA" id="ARBA00022723"/>
    </source>
</evidence>
<dbReference type="GO" id="GO:0008934">
    <property type="term" value="F:inositol monophosphate 1-phosphatase activity"/>
    <property type="evidence" value="ECO:0007669"/>
    <property type="project" value="TreeGrafter"/>
</dbReference>
<name>A0A1G2DI78_9BACT</name>
<dbReference type="Proteomes" id="UP000178099">
    <property type="component" value="Unassembled WGS sequence"/>
</dbReference>
<dbReference type="GO" id="GO:0006020">
    <property type="term" value="P:inositol metabolic process"/>
    <property type="evidence" value="ECO:0007669"/>
    <property type="project" value="TreeGrafter"/>
</dbReference>
<dbReference type="Pfam" id="PF00459">
    <property type="entry name" value="Inositol_P"/>
    <property type="match status" value="1"/>
</dbReference>
<feature type="binding site" evidence="3">
    <location>
        <position position="63"/>
    </location>
    <ligand>
        <name>Mg(2+)</name>
        <dbReference type="ChEBI" id="CHEBI:18420"/>
        <label>1</label>
        <note>catalytic</note>
    </ligand>
</feature>
<feature type="binding site" evidence="3">
    <location>
        <position position="83"/>
    </location>
    <ligand>
        <name>Mg(2+)</name>
        <dbReference type="ChEBI" id="CHEBI:18420"/>
        <label>1</label>
        <note>catalytic</note>
    </ligand>
</feature>
<gene>
    <name evidence="4" type="ORF">A3D67_04200</name>
</gene>
<sequence length="266" mass="29091">MNNVLRHTIQTVRDAGKATMGLYGKKIKVAFKEHDAIVTEADNCSDDILHRGLARYGWPILSEESIGDNARFASEYVWIIDPLDGTKSFVEGVDDFSVMVGLVRFGKPMLGIVYQPAAEKLYYAVKDGGAFLETGGEKKKLAVSVVAKGNDIRMVASRNHFTDDVQAFVDILHISVMTRVGSNGIKIGLIAEGGFDLFFNPTNRLGEWDICAPQVILEESGGKVTGVKGETLVYNKKVPTNPYGLLASNGLVHNEAIRTLRQLSKT</sequence>
<dbReference type="Gene3D" id="3.40.190.80">
    <property type="match status" value="1"/>
</dbReference>
<dbReference type="GO" id="GO:0046854">
    <property type="term" value="P:phosphatidylinositol phosphate biosynthetic process"/>
    <property type="evidence" value="ECO:0007669"/>
    <property type="project" value="InterPro"/>
</dbReference>
<evidence type="ECO:0000256" key="2">
    <source>
        <dbReference type="ARBA" id="ARBA00022842"/>
    </source>
</evidence>
<comment type="cofactor">
    <cofactor evidence="3">
        <name>Mg(2+)</name>
        <dbReference type="ChEBI" id="CHEBI:18420"/>
    </cofactor>
</comment>
<protein>
    <recommendedName>
        <fullName evidence="6">3'(2'),5'-bisphosphate nucleotidase CysQ</fullName>
    </recommendedName>
</protein>
<evidence type="ECO:0000313" key="5">
    <source>
        <dbReference type="Proteomes" id="UP000178099"/>
    </source>
</evidence>
<dbReference type="SUPFAM" id="SSF56655">
    <property type="entry name" value="Carbohydrate phosphatase"/>
    <property type="match status" value="1"/>
</dbReference>
<feature type="binding site" evidence="3">
    <location>
        <position position="84"/>
    </location>
    <ligand>
        <name>Mg(2+)</name>
        <dbReference type="ChEBI" id="CHEBI:18420"/>
        <label>1</label>
        <note>catalytic</note>
    </ligand>
</feature>
<evidence type="ECO:0000256" key="3">
    <source>
        <dbReference type="PIRSR" id="PIRSR600760-2"/>
    </source>
</evidence>
<accession>A0A1G2DI78</accession>